<dbReference type="EMBL" id="DAAGVZ010000109">
    <property type="protein sequence ID" value="HAB4789268.1"/>
    <property type="molecule type" value="Genomic_DNA"/>
</dbReference>
<dbReference type="EMBL" id="DAAQXF010000241">
    <property type="protein sequence ID" value="HAE1239772.1"/>
    <property type="molecule type" value="Genomic_DNA"/>
</dbReference>
<dbReference type="EMBL" id="DAAHFX010000004">
    <property type="protein sequence ID" value="HAB5939818.1"/>
    <property type="molecule type" value="Genomic_DNA"/>
</dbReference>
<evidence type="ECO:0000313" key="28">
    <source>
        <dbReference type="EMBL" id="HAB1570411.1"/>
    </source>
</evidence>
<dbReference type="EMBL" id="DAAGSJ010000002">
    <property type="protein sequence ID" value="HAB4365204.1"/>
    <property type="molecule type" value="Genomic_DNA"/>
</dbReference>
<evidence type="ECO:0000313" key="12">
    <source>
        <dbReference type="EMBL" id="EBZ7016855.1"/>
    </source>
</evidence>
<evidence type="ECO:0000313" key="16">
    <source>
        <dbReference type="EMBL" id="ECB6380330.1"/>
    </source>
</evidence>
<dbReference type="EMBL" id="DAAQNS010000004">
    <property type="protein sequence ID" value="HAE0112591.1"/>
    <property type="molecule type" value="Genomic_DNA"/>
</dbReference>
<evidence type="ECO:0000313" key="6">
    <source>
        <dbReference type="EMBL" id="EBR9964763.1"/>
    </source>
</evidence>
<evidence type="ECO:0000313" key="36">
    <source>
        <dbReference type="EMBL" id="HAB3683764.1"/>
    </source>
</evidence>
<dbReference type="EMBL" id="DAARAE010000125">
    <property type="protein sequence ID" value="HAE1458525.1"/>
    <property type="molecule type" value="Genomic_DNA"/>
</dbReference>
<evidence type="ECO:0000313" key="41">
    <source>
        <dbReference type="EMBL" id="HAB4789268.1"/>
    </source>
</evidence>
<dbReference type="EMBL" id="DAAUAP010000082">
    <property type="protein sequence ID" value="HAF0892717.1"/>
    <property type="molecule type" value="Genomic_DNA"/>
</dbReference>
<evidence type="ECO:0000313" key="58">
    <source>
        <dbReference type="EMBL" id="HAE1458525.1"/>
    </source>
</evidence>
<dbReference type="EMBL" id="AAMEQR010000004">
    <property type="protein sequence ID" value="EDG5797029.1"/>
    <property type="molecule type" value="Genomic_DNA"/>
</dbReference>
<evidence type="ECO:0000313" key="60">
    <source>
        <dbReference type="EMBL" id="HAE1640339.1"/>
    </source>
</evidence>
<evidence type="ECO:0000313" key="2">
    <source>
        <dbReference type="EMBL" id="EBG3094296.1"/>
    </source>
</evidence>
<evidence type="ECO:0000313" key="27">
    <source>
        <dbReference type="EMBL" id="HAB1020399.1"/>
    </source>
</evidence>
<dbReference type="EMBL" id="AAHDEP010000002">
    <property type="protein sequence ID" value="EBU7983489.1"/>
    <property type="molecule type" value="Genomic_DNA"/>
</dbReference>
<dbReference type="EMBL" id="AALOGT010000003">
    <property type="protein sequence ID" value="EDB6496752.1"/>
    <property type="molecule type" value="Genomic_DNA"/>
</dbReference>
<evidence type="ECO:0000313" key="46">
    <source>
        <dbReference type="EMBL" id="HAB5769123.1"/>
    </source>
</evidence>
<evidence type="ECO:0000313" key="69">
    <source>
        <dbReference type="EMBL" id="HAF0789908.1"/>
    </source>
</evidence>
<dbReference type="EMBL" id="DAAGXT010000005">
    <property type="protein sequence ID" value="HAB5021287.1"/>
    <property type="molecule type" value="Genomic_DNA"/>
</dbReference>
<proteinExistence type="predicted"/>
<sequence length="792" mass="89127">MVLERSVVQNGVIRMNMEEDRKKAVASLLKDMESIADRMRELIVKMPPHDLLGYIYAQHMMKKMGNQIGGEKQGQEGSPADVVNETQFLLEYVHAVLASEAAPADMEFDEALCAELFERSRKLRELAMFFAMATSADTKDGIFGPNTADIEFRAKSTWVMIRGNRYQVLEGEFYRYVLAPHNDVLEEVYGIGATDIAEGFQAMADATRSGQANAIIEMMKQFEAVKAFSIEQSKSMEDAMESWIAENEEQSKAARGAMEDILRGGIANVSRHTKLPPTLLADLSYQRGEDTEFFAAGDFKGTPFRTLPARKKPLIQLGSDYYAVDPCFARDAGYRALLFNLLQRKPDYNKVFKDRQKMMSEAAFADILYAQLPGATVLQEVYYKDPDSKQWSENDTLILVDDVLLLVEAKAGAAATIASPALDFGRHAQSVQDLVLKAYKQCARFFNYMNSADEVSLYHLVNGKYEECCRVRRSDYRVMVPIGLTVESFSPFSTYCKELPQVEPLLGKHAFISLSIDDLFVLKRLLPTPGEFVHYLEVRQAVAGIRGAHLFDEFDHLGAYLSKNRFDQDIIEQLKEEKANMVIWDGMSDIVDRAFEGEEWESKPFPSQKFPEEVLKLLGALDSTRASGWLSAESHIRDLGEEGRNNLARMLSDHRKTLIQHPVRYFVLGGDGVLLFVWLQRHGHPIDWNKVNNKASAVALSAKATNVIGVVAEVSADGTYVQARSFKIYIPTEQTAENAHIYEDAAKMANPVRTVNLEREKQVHLGRKSKKIGRNVPCPCGSGMKYKRCHGR</sequence>
<dbReference type="EMBL" id="DAASYN010000005">
    <property type="protein sequence ID" value="HAE7558096.1"/>
    <property type="molecule type" value="Genomic_DNA"/>
</dbReference>
<dbReference type="Proteomes" id="UP000839928">
    <property type="component" value="Unassembled WGS sequence"/>
</dbReference>
<dbReference type="SUPFAM" id="SSF103642">
    <property type="entry name" value="Sec-C motif"/>
    <property type="match status" value="1"/>
</dbReference>
<evidence type="ECO:0000313" key="54">
    <source>
        <dbReference type="EMBL" id="HAE1218204.1"/>
    </source>
</evidence>
<dbReference type="EMBL" id="DAAFWQ010000097">
    <property type="protein sequence ID" value="HAB1827080.1"/>
    <property type="molecule type" value="Genomic_DNA"/>
</dbReference>
<evidence type="ECO:0000313" key="72">
    <source>
        <dbReference type="EMBL" id="HAF7733553.1"/>
    </source>
</evidence>
<dbReference type="EMBL" id="AAHRZG010000003">
    <property type="protein sequence ID" value="EBZ7016855.1"/>
    <property type="molecule type" value="Genomic_DNA"/>
</dbReference>
<dbReference type="EMBL" id="DAAGZR010000001">
    <property type="protein sequence ID" value="HAB5209170.1"/>
    <property type="molecule type" value="Genomic_DNA"/>
</dbReference>
<evidence type="ECO:0000313" key="61">
    <source>
        <dbReference type="EMBL" id="HAE3639622.1"/>
    </source>
</evidence>
<evidence type="ECO:0000313" key="9">
    <source>
        <dbReference type="EMBL" id="EBY0577221.1"/>
    </source>
</evidence>
<evidence type="ECO:0000313" key="55">
    <source>
        <dbReference type="EMBL" id="HAE1239772.1"/>
    </source>
</evidence>
<evidence type="ECO:0000313" key="39">
    <source>
        <dbReference type="EMBL" id="HAB4365204.1"/>
    </source>
</evidence>
<accession>A0A2T9I7Y2</accession>
<evidence type="ECO:0000313" key="45">
    <source>
        <dbReference type="EMBL" id="HAB5524618.1"/>
    </source>
</evidence>
<dbReference type="EMBL" id="DAAWDN010000003">
    <property type="protein sequence ID" value="HAF7545217.1"/>
    <property type="molecule type" value="Genomic_DNA"/>
</dbReference>
<evidence type="ECO:0000313" key="40">
    <source>
        <dbReference type="EMBL" id="HAB4591734.1"/>
    </source>
</evidence>
<evidence type="ECO:0000313" key="33">
    <source>
        <dbReference type="EMBL" id="HAB2057905.1"/>
    </source>
</evidence>
<dbReference type="EMBL" id="DAAQOM010000004">
    <property type="protein sequence ID" value="HAE0205625.1"/>
    <property type="molecule type" value="Genomic_DNA"/>
</dbReference>
<evidence type="ECO:0000313" key="7">
    <source>
        <dbReference type="EMBL" id="EBS0216461.1"/>
    </source>
</evidence>
<evidence type="ECO:0000313" key="20">
    <source>
        <dbReference type="EMBL" id="EDC9466203.1"/>
    </source>
</evidence>
<dbReference type="EMBL" id="DAAQXW010000006">
    <property type="protein sequence ID" value="HAE1321614.1"/>
    <property type="molecule type" value="Genomic_DNA"/>
</dbReference>
<dbReference type="EMBL" id="AAKRAK010000004">
    <property type="protein sequence ID" value="ECU7931818.1"/>
    <property type="molecule type" value="Genomic_DNA"/>
</dbReference>
<dbReference type="EMBL" id="AAFIKO010000015">
    <property type="protein sequence ID" value="EBG3094296.1"/>
    <property type="molecule type" value="Genomic_DNA"/>
</dbReference>
<name>A0A2T9I7Y2_SALET</name>
<dbReference type="EMBL" id="DAAQWY010000003">
    <property type="protein sequence ID" value="HAE1218204.1"/>
    <property type="molecule type" value="Genomic_DNA"/>
</dbReference>
<dbReference type="EMBL" id="AAHNKL010000008">
    <property type="protein sequence ID" value="EBY1989625.1"/>
    <property type="molecule type" value="Genomic_DNA"/>
</dbReference>
<dbReference type="EMBL" id="AAMIBF010000006">
    <property type="protein sequence ID" value="EDH5701593.1"/>
    <property type="molecule type" value="Genomic_DNA"/>
</dbReference>
<dbReference type="EMBL" id="AAMJGE010000007">
    <property type="protein sequence ID" value="EDH9229904.1"/>
    <property type="molecule type" value="Genomic_DNA"/>
</dbReference>
<dbReference type="EMBL" id="DAATOG010000007">
    <property type="protein sequence ID" value="HAE9392570.1"/>
    <property type="molecule type" value="Genomic_DNA"/>
</dbReference>
<evidence type="ECO:0000313" key="67">
    <source>
        <dbReference type="EMBL" id="HAE9392570.1"/>
    </source>
</evidence>
<dbReference type="EMBL" id="DAARAH010000060">
    <property type="protein sequence ID" value="HAE1606402.1"/>
    <property type="molecule type" value="Genomic_DNA"/>
</dbReference>
<evidence type="ECO:0000313" key="15">
    <source>
        <dbReference type="EMBL" id="ECB6027549.1"/>
    </source>
</evidence>
<evidence type="ECO:0000313" key="19">
    <source>
        <dbReference type="EMBL" id="EDB6496752.1"/>
    </source>
</evidence>
<evidence type="ECO:0000313" key="17">
    <source>
        <dbReference type="EMBL" id="ECT6083247.1"/>
    </source>
</evidence>
<dbReference type="EMBL" id="DAAFUE010000004">
    <property type="protein sequence ID" value="HAB1570411.1"/>
    <property type="molecule type" value="Genomic_DNA"/>
</dbReference>
<dbReference type="InterPro" id="IPR004027">
    <property type="entry name" value="SEC_C_motif"/>
</dbReference>
<dbReference type="EMBL" id="AAGQWK010000006">
    <property type="protein sequence ID" value="EBR0141912.1"/>
    <property type="molecule type" value="Genomic_DNA"/>
</dbReference>
<evidence type="ECO:0000313" key="38">
    <source>
        <dbReference type="EMBL" id="HAB3945546.1"/>
    </source>
</evidence>
<dbReference type="EMBL" id="AAFGSL010000020">
    <property type="protein sequence ID" value="EBF7615740.1"/>
    <property type="molecule type" value="Genomic_DNA"/>
</dbReference>
<evidence type="ECO:0000313" key="3">
    <source>
        <dbReference type="EMBL" id="EBQ8901374.1"/>
    </source>
</evidence>
<dbReference type="EMBL" id="AAMIOU010000072">
    <property type="protein sequence ID" value="EDH7247694.1"/>
    <property type="molecule type" value="Genomic_DNA"/>
</dbReference>
<dbReference type="EMBL" id="DAAQYH010000003">
    <property type="protein sequence ID" value="HAE1370185.1"/>
    <property type="molecule type" value="Genomic_DNA"/>
</dbReference>
<evidence type="ECO:0000313" key="63">
    <source>
        <dbReference type="EMBL" id="HAE5975138.1"/>
    </source>
</evidence>
<protein>
    <recommendedName>
        <fullName evidence="75">Preprotein translocase subunit SecA</fullName>
    </recommendedName>
</protein>
<evidence type="ECO:0000313" key="73">
    <source>
        <dbReference type="EMBL" id="PVL96507.1"/>
    </source>
</evidence>
<dbReference type="EMBL" id="DAAGUG010000101">
    <property type="protein sequence ID" value="HAB4591734.1"/>
    <property type="molecule type" value="Genomic_DNA"/>
</dbReference>
<dbReference type="EMBL" id="AAGTMP010000007">
    <property type="protein sequence ID" value="EBR8141758.1"/>
    <property type="molecule type" value="Genomic_DNA"/>
</dbReference>
<reference evidence="27" key="7">
    <citation type="submission" date="2019-10" db="EMBL/GenBank/DDBJ databases">
        <authorList>
            <consortium name="NCBI Pathogen Detection Project"/>
        </authorList>
    </citation>
    <scope>NUCLEOTIDE SEQUENCE</scope>
    <source>
        <strain evidence="49">09-3426</strain>
        <strain evidence="61">09-4364</strain>
        <strain evidence="71">10-0327</strain>
        <strain evidence="67">10-7240</strain>
        <strain evidence="65">10-7243</strain>
        <strain evidence="63">11-4642</strain>
        <strain evidence="66">11-5588</strain>
        <strain evidence="68">12-3191</strain>
        <strain evidence="69">12-3284</strain>
        <strain evidence="70">12-8479</strain>
        <strain evidence="64">13-0431</strain>
        <strain evidence="72">13-2460</strain>
        <strain evidence="62">13-5657</strain>
        <strain evidence="27">Salmonella enterica</strain>
        <strain evidence="52">Sam_3440b185-6731-4f40-abe7-826e6475c527</strain>
        <strain evidence="53">Sam_5f569ebd-755b-4147-8429-4678b9c250cc</strain>
        <strain evidence="51">Sam_8b55db79-2e89-45d5-a9a1-8092f0a17964</strain>
        <strain evidence="50">Sam_997f2e98-28ae-496a-bdd7-14b549d092b4</strain>
    </source>
</reference>
<evidence type="ECO:0000313" key="21">
    <source>
        <dbReference type="EMBL" id="EDG5621043.1"/>
    </source>
</evidence>
<evidence type="ECO:0000313" key="31">
    <source>
        <dbReference type="EMBL" id="HAB1827080.1"/>
    </source>
</evidence>
<evidence type="ECO:0000313" key="71">
    <source>
        <dbReference type="EMBL" id="HAF7545217.1"/>
    </source>
</evidence>
<dbReference type="EMBL" id="AAHORV010000015">
    <property type="protein sequence ID" value="EBY6738203.1"/>
    <property type="molecule type" value="Genomic_DNA"/>
</dbReference>
<evidence type="ECO:0000313" key="43">
    <source>
        <dbReference type="EMBL" id="HAB5209170.1"/>
    </source>
</evidence>
<dbReference type="Proteomes" id="UP000245147">
    <property type="component" value="Unassembled WGS sequence"/>
</dbReference>
<evidence type="ECO:0000313" key="4">
    <source>
        <dbReference type="EMBL" id="EBR0141912.1"/>
    </source>
</evidence>
<reference evidence="19" key="6">
    <citation type="submission" date="2018-07" db="EMBL/GenBank/DDBJ databases">
        <authorList>
            <consortium name="GenomeTrakr network: Whole genome sequencing for foodborne pathogen traceback"/>
        </authorList>
    </citation>
    <scope>NUCLEOTIDE SEQUENCE</scope>
    <source>
        <strain evidence="20">ADRDL-16-8871</strain>
        <strain evidence="19">FDA00004800</strain>
        <strain evidence="13">FSIS21923161</strain>
    </source>
</reference>
<dbReference type="EMBL" id="DAAFPI010000005">
    <property type="protein sequence ID" value="HAB1020399.1"/>
    <property type="molecule type" value="Genomic_DNA"/>
</dbReference>
<dbReference type="EMBL" id="AAMEPF010000004">
    <property type="protein sequence ID" value="EDG5621043.1"/>
    <property type="molecule type" value="Genomic_DNA"/>
</dbReference>
<evidence type="ECO:0000313" key="52">
    <source>
        <dbReference type="EMBL" id="HAE0205625.1"/>
    </source>
</evidence>
<evidence type="ECO:0000313" key="47">
    <source>
        <dbReference type="EMBL" id="HAB5939818.1"/>
    </source>
</evidence>
<evidence type="ECO:0000313" key="66">
    <source>
        <dbReference type="EMBL" id="HAE7558096.1"/>
    </source>
</evidence>
<evidence type="ECO:0000313" key="26">
    <source>
        <dbReference type="EMBL" id="EDH9229904.1"/>
    </source>
</evidence>
<reference evidence="73 74" key="2">
    <citation type="submission" date="2018-04" db="EMBL/GenBank/DDBJ databases">
        <title>Serotype diversity and antimicrobial resistance among Salmonella enterica isolated from patients at an equine referral hospital.</title>
        <authorList>
            <person name="Leon I.M."/>
            <person name="Lawhon S.D."/>
            <person name="Norman K.N."/>
            <person name="Threadgill D.S."/>
            <person name="Ohta N."/>
            <person name="Vinasco J."/>
            <person name="Scott H.M."/>
        </authorList>
    </citation>
    <scope>NUCLEOTIDE SEQUENCE [LARGE SCALE GENOMIC DNA]</scope>
    <source>
        <strain evidence="73 74">167</strain>
    </source>
</reference>
<evidence type="ECO:0000313" key="59">
    <source>
        <dbReference type="EMBL" id="HAE1606402.1"/>
    </source>
</evidence>
<dbReference type="EMBL" id="AAMIHC010000017">
    <property type="protein sequence ID" value="EDH6341403.1"/>
    <property type="molecule type" value="Genomic_DNA"/>
</dbReference>
<reference evidence="17" key="3">
    <citation type="submission" date="2018-07" db="EMBL/GenBank/DDBJ databases">
        <authorList>
            <consortium name="NARMS: The National Antimicrobial Resistance Monitoring System"/>
        </authorList>
    </citation>
    <scope>NUCLEOTIDE SEQUENCE</scope>
    <source>
        <strain evidence="17">CVM N57313F</strain>
        <strain evidence="12">FSIS11815297</strain>
        <strain evidence="18">FSIS1607168</strain>
    </source>
</reference>
<dbReference type="EMBL" id="DAARZX010000004">
    <property type="protein sequence ID" value="HAE4618355.1"/>
    <property type="molecule type" value="Genomic_DNA"/>
</dbReference>
<dbReference type="EMBL" id="DAAFXG010000005">
    <property type="protein sequence ID" value="HAB1883004.1"/>
    <property type="molecule type" value="Genomic_DNA"/>
</dbReference>
<dbReference type="EMBL" id="DAASRO010000004">
    <property type="protein sequence ID" value="HAE6728240.1"/>
    <property type="molecule type" value="Genomic_DNA"/>
</dbReference>
<organism evidence="73 74">
    <name type="scientific">Salmonella enterica subsp. enterica serovar Agona</name>
    <dbReference type="NCBI Taxonomy" id="58095"/>
    <lineage>
        <taxon>Bacteria</taxon>
        <taxon>Pseudomonadati</taxon>
        <taxon>Pseudomonadota</taxon>
        <taxon>Gammaproteobacteria</taxon>
        <taxon>Enterobacterales</taxon>
        <taxon>Enterobacteriaceae</taxon>
        <taxon>Salmonella</taxon>
    </lineage>
</organism>
<dbReference type="EMBL" id="DAASLH010000101">
    <property type="protein sequence ID" value="HAE5975138.1"/>
    <property type="molecule type" value="Genomic_DNA"/>
</dbReference>
<evidence type="ECO:0008006" key="75">
    <source>
        <dbReference type="Google" id="ProtNLM"/>
    </source>
</evidence>
<evidence type="ECO:0000313" key="29">
    <source>
        <dbReference type="EMBL" id="HAB1708705.1"/>
    </source>
</evidence>
<dbReference type="EMBL" id="AAKNHU010000005">
    <property type="protein sequence ID" value="ECT6083247.1"/>
    <property type="molecule type" value="Genomic_DNA"/>
</dbReference>
<evidence type="ECO:0000313" key="11">
    <source>
        <dbReference type="EMBL" id="EBY6738203.1"/>
    </source>
</evidence>
<dbReference type="EMBL" id="DAARRM010000099">
    <property type="protein sequence ID" value="HAE3639622.1"/>
    <property type="molecule type" value="Genomic_DNA"/>
</dbReference>
<evidence type="ECO:0000313" key="68">
    <source>
        <dbReference type="EMBL" id="HAF0559698.1"/>
    </source>
</evidence>
<dbReference type="EMBL" id="DAAHBC010000100">
    <property type="protein sequence ID" value="HAB5385432.1"/>
    <property type="molecule type" value="Genomic_DNA"/>
</dbReference>
<dbReference type="EMBL" id="AAHWZL010000018">
    <property type="protein sequence ID" value="ECB2570519.1"/>
    <property type="molecule type" value="Genomic_DNA"/>
</dbReference>
<evidence type="ECO:0000313" key="18">
    <source>
        <dbReference type="EMBL" id="ECU7931818.1"/>
    </source>
</evidence>
<reference evidence="27" key="1">
    <citation type="journal article" date="2018" name="Genome Biol.">
        <title>SKESA: strategic k-mer extension for scrupulous assemblies.</title>
        <authorList>
            <person name="Souvorov A."/>
            <person name="Agarwala R."/>
            <person name="Lipman D.J."/>
        </authorList>
    </citation>
    <scope>NUCLEOTIDE SEQUENCE</scope>
    <source>
        <strain evidence="49">09-3426</strain>
        <strain evidence="61">09-4364</strain>
        <strain evidence="71">10-0327</strain>
        <strain evidence="67">10-7240</strain>
        <strain evidence="65">10-7243</strain>
        <strain evidence="63">11-4642</strain>
        <strain evidence="66">11-5588</strain>
        <strain evidence="68">12-3191</strain>
        <strain evidence="69">12-3284</strain>
        <strain evidence="70">12-8479</strain>
        <strain evidence="64">13-0431</strain>
        <strain evidence="72">13-2460</strain>
        <strain evidence="62">13-5657</strain>
        <strain evidence="27">Salmonella enterica</strain>
        <strain evidence="52">Sam_3440b185-6731-4f40-abe7-826e6475c527</strain>
        <strain evidence="53">Sam_5f569ebd-755b-4147-8429-4678b9c250cc</strain>
        <strain evidence="51">Sam_8b55db79-2e89-45d5-a9a1-8092f0a17964</strain>
        <strain evidence="50">Sam_997f2e98-28ae-496a-bdd7-14b549d092b4</strain>
    </source>
</reference>
<evidence type="ECO:0000313" key="62">
    <source>
        <dbReference type="EMBL" id="HAE4618355.1"/>
    </source>
</evidence>
<evidence type="ECO:0000313" key="56">
    <source>
        <dbReference type="EMBL" id="HAE1321614.1"/>
    </source>
</evidence>
<evidence type="ECO:0000313" key="48">
    <source>
        <dbReference type="EMBL" id="HAB6236618.1"/>
    </source>
</evidence>
<evidence type="ECO:0000313" key="8">
    <source>
        <dbReference type="EMBL" id="EBU7983489.1"/>
    </source>
</evidence>
<dbReference type="EMBL" id="DAAHHO010000004">
    <property type="protein sequence ID" value="HAB6236618.1"/>
    <property type="molecule type" value="Genomic_DNA"/>
</dbReference>
<dbReference type="EMBL" id="DAAGNE010000001">
    <property type="protein sequence ID" value="HAB3742272.1"/>
    <property type="molecule type" value="Genomic_DNA"/>
</dbReference>
<dbReference type="EMBL" id="AAGQKS010000014">
    <property type="protein sequence ID" value="EBQ8901374.1"/>
    <property type="molecule type" value="Genomic_DNA"/>
</dbReference>
<dbReference type="EMBL" id="AAHYFF010000014">
    <property type="protein sequence ID" value="ECB6380330.1"/>
    <property type="molecule type" value="Genomic_DNA"/>
</dbReference>
<comment type="caution">
    <text evidence="73">The sequence shown here is derived from an EMBL/GenBank/DDBJ whole genome shotgun (WGS) entry which is preliminary data.</text>
</comment>
<dbReference type="EMBL" id="AALSOQ010000004">
    <property type="protein sequence ID" value="EDC9466203.1"/>
    <property type="molecule type" value="Genomic_DNA"/>
</dbReference>
<evidence type="ECO:0000313" key="50">
    <source>
        <dbReference type="EMBL" id="HAD9846269.1"/>
    </source>
</evidence>
<dbReference type="EMBL" id="DAAHEN010000004">
    <property type="protein sequence ID" value="HAB5769123.1"/>
    <property type="molecule type" value="Genomic_DNA"/>
</dbReference>
<evidence type="ECO:0000313" key="22">
    <source>
        <dbReference type="EMBL" id="EDG5797029.1"/>
    </source>
</evidence>
<dbReference type="AlphaFoldDB" id="A0A2T9I7Y2"/>
<evidence type="ECO:0000313" key="65">
    <source>
        <dbReference type="EMBL" id="HAE7504462.1"/>
    </source>
</evidence>
<dbReference type="EMBL" id="DAAQLP010000004">
    <property type="protein sequence ID" value="HAD9846269.1"/>
    <property type="molecule type" value="Genomic_DNA"/>
</dbReference>
<dbReference type="EMBL" id="DAAHCK010000006">
    <property type="protein sequence ID" value="HAB5524618.1"/>
    <property type="molecule type" value="Genomic_DNA"/>
</dbReference>
<dbReference type="EMBL" id="DAAGOV010000003">
    <property type="protein sequence ID" value="HAB3945546.1"/>
    <property type="molecule type" value="Genomic_DNA"/>
</dbReference>
<dbReference type="EMBL" id="AAHMZR010000030">
    <property type="protein sequence ID" value="EBY0577221.1"/>
    <property type="molecule type" value="Genomic_DNA"/>
</dbReference>
<gene>
    <name evidence="17" type="ORF">A3Z75_06895</name>
    <name evidence="19" type="ORF">AL996_08415</name>
    <name evidence="22" type="ORF">B7643_09925</name>
    <name evidence="21" type="ORF">B7S77_10885</name>
    <name evidence="18" type="ORF">BEI99_08240</name>
    <name evidence="20" type="ORF">BH418_05710</name>
    <name evidence="73" type="ORF">C4792_08120</name>
    <name evidence="23" type="ORF">CB179_09110</name>
    <name evidence="24" type="ORF">CB381_15970</name>
    <name evidence="25" type="ORF">CBN47_22110</name>
    <name evidence="26" type="ORF">CC399_10765</name>
    <name evidence="11" type="ORF">D5800_16355</name>
    <name evidence="1" type="ORF">DEM85_17640</name>
    <name evidence="3" type="ORF">DKS77_11350</name>
    <name evidence="8" type="ORF">DLB38_01650</name>
    <name evidence="5" type="ORF">DN360_11205</name>
    <name evidence="4" type="ORF">DNV88_10000</name>
    <name evidence="6" type="ORF">DTG92_14645</name>
    <name evidence="7" type="ORF">DTV28_08220</name>
    <name evidence="10" type="ORF">DU232_11510</name>
    <name evidence="9" type="ORF">DUR08_20035</name>
    <name evidence="16" type="ORF">E0T08_12860</name>
    <name evidence="12" type="ORF">EEQ47_06235</name>
    <name evidence="13" type="ORF">EPK73_01295</name>
    <name evidence="14" type="ORF">EVU59_17800</name>
    <name evidence="15" type="ORF">EZX27_15525</name>
    <name evidence="2" type="ORF">FIR09_14190</name>
    <name evidence="49" type="ORF">G0D82_07175</name>
    <name evidence="52" type="ORF">G2167_10190</name>
    <name evidence="50" type="ORF">G2187_10780</name>
    <name evidence="53" type="ORF">G2192_10850</name>
    <name evidence="51" type="ORF">G2213_11150</name>
    <name evidence="54" type="ORF">G2913_08545</name>
    <name evidence="55" type="ORF">G2953_22835</name>
    <name evidence="59" type="ORF">G2960_22220</name>
    <name evidence="56" type="ORF">G2966_07910</name>
    <name evidence="60" type="ORF">G2970_12090</name>
    <name evidence="57" type="ORF">G2990_05590</name>
    <name evidence="61" type="ORF">G3980_004277</name>
    <name evidence="58" type="ORF">G3A30_19150</name>
    <name evidence="62" type="ORF">G4D20_002045</name>
    <name evidence="63" type="ORF">G4I51_003695</name>
    <name evidence="64" type="ORF">G4K93_002054</name>
    <name evidence="65" type="ORF">G4P07_002797</name>
    <name evidence="66" type="ORF">G4P20_002257</name>
    <name evidence="67" type="ORF">G4Y13_002063</name>
    <name evidence="71" type="ORF">G9257_000563</name>
    <name evidence="72" type="ORF">G9336_003056</name>
    <name evidence="69" type="ORF">G9C35_001142</name>
    <name evidence="68" type="ORF">G9C70_001371</name>
    <name evidence="70" type="ORF">G9G25_004690</name>
    <name evidence="42" type="ORF">GB020_10440</name>
    <name evidence="43" type="ORF">GB178_00915</name>
    <name evidence="35" type="ORF">GB182_10445</name>
    <name evidence="44" type="ORF">GB193_20005</name>
    <name evidence="47" type="ORF">GB352_10140</name>
    <name evidence="34" type="ORF">GB356_10440</name>
    <name evidence="31" type="ORF">GB388_21090</name>
    <name evidence="48" type="ORF">GB394_10445</name>
    <name evidence="29" type="ORF">GB423_11410</name>
    <name evidence="39" type="ORF">GB430_04070</name>
    <name evidence="37" type="ORF">GB441_00925</name>
    <name evidence="38" type="ORF">GB481_08615</name>
    <name evidence="33" type="ORF">GB613_04430</name>
    <name evidence="45" type="ORF">GBR77_13105</name>
    <name evidence="46" type="ORF">GBS17_09080</name>
    <name evidence="36" type="ORF">GBV99_19350</name>
    <name evidence="28" type="ORF">GBX08_10440</name>
    <name evidence="27" type="ORF">GBX75_08230</name>
    <name evidence="30" type="ORF">GBY12_11790</name>
    <name evidence="32" type="ORF">GBY78_11960</name>
    <name evidence="40" type="ORF">GBZ43_19210</name>
    <name evidence="41" type="ORF">GBZ56_19615</name>
</gene>
<dbReference type="OMA" id="KQWSEND"/>
<dbReference type="EMBL" id="DAATXT010000008">
    <property type="protein sequence ID" value="HAF0559698.1"/>
    <property type="molecule type" value="Genomic_DNA"/>
</dbReference>
<evidence type="ECO:0000313" key="70">
    <source>
        <dbReference type="EMBL" id="HAF0892717.1"/>
    </source>
</evidence>
<evidence type="ECO:0000313" key="10">
    <source>
        <dbReference type="EMBL" id="EBY1989625.1"/>
    </source>
</evidence>
<evidence type="ECO:0000313" key="30">
    <source>
        <dbReference type="EMBL" id="HAB1802952.1"/>
    </source>
</evidence>
<dbReference type="EMBL" id="DAAGBK010000004">
    <property type="protein sequence ID" value="HAB2369872.1"/>
    <property type="molecule type" value="Genomic_DNA"/>
</dbReference>
<dbReference type="EMBL" id="DAARAJ010000005">
    <property type="protein sequence ID" value="HAE1640339.1"/>
    <property type="molecule type" value="Genomic_DNA"/>
</dbReference>
<dbReference type="EMBL" id="DAAQQN010000004">
    <property type="protein sequence ID" value="HAE0449129.1"/>
    <property type="molecule type" value="Genomic_DNA"/>
</dbReference>
<dbReference type="EMBL" id="DAATZW010000008">
    <property type="protein sequence ID" value="HAF0789908.1"/>
    <property type="molecule type" value="Genomic_DNA"/>
</dbReference>
<evidence type="ECO:0000313" key="32">
    <source>
        <dbReference type="EMBL" id="HAB1883004.1"/>
    </source>
</evidence>
<evidence type="ECO:0000313" key="23">
    <source>
        <dbReference type="EMBL" id="EDH5701593.1"/>
    </source>
</evidence>
<evidence type="ECO:0000313" key="13">
    <source>
        <dbReference type="EMBL" id="ECA7460965.1"/>
    </source>
</evidence>
<evidence type="ECO:0000313" key="44">
    <source>
        <dbReference type="EMBL" id="HAB5385432.1"/>
    </source>
</evidence>
<dbReference type="EMBL" id="DAASXW010000009">
    <property type="protein sequence ID" value="HAE7504462.1"/>
    <property type="molecule type" value="Genomic_DNA"/>
</dbReference>
<dbReference type="Pfam" id="PF02810">
    <property type="entry name" value="SEC-C"/>
    <property type="match status" value="1"/>
</dbReference>
<evidence type="ECO:0000313" key="64">
    <source>
        <dbReference type="EMBL" id="HAE6728240.1"/>
    </source>
</evidence>
<dbReference type="EMBL" id="DAAGBW010000004">
    <property type="protein sequence ID" value="HAB2424439.1"/>
    <property type="molecule type" value="Genomic_DNA"/>
</dbReference>
<dbReference type="EMBL" id="DAAFYT010000007">
    <property type="protein sequence ID" value="HAB2057905.1"/>
    <property type="molecule type" value="Genomic_DNA"/>
</dbReference>
<evidence type="ECO:0000313" key="14">
    <source>
        <dbReference type="EMBL" id="ECB2570519.1"/>
    </source>
</evidence>
<evidence type="ECO:0000313" key="51">
    <source>
        <dbReference type="EMBL" id="HAE0112591.1"/>
    </source>
</evidence>
<dbReference type="EMBL" id="DAAMIM010000004">
    <property type="protein sequence ID" value="HAC6809736.1"/>
    <property type="molecule type" value="Genomic_DNA"/>
</dbReference>
<evidence type="ECO:0000313" key="1">
    <source>
        <dbReference type="EMBL" id="EBF7615740.1"/>
    </source>
</evidence>
<dbReference type="EMBL" id="DAAGMN010000106">
    <property type="protein sequence ID" value="HAB3683764.1"/>
    <property type="molecule type" value="Genomic_DNA"/>
</dbReference>
<dbReference type="Gene3D" id="3.10.450.50">
    <property type="match status" value="1"/>
</dbReference>
<evidence type="ECO:0000313" key="42">
    <source>
        <dbReference type="EMBL" id="HAB5021287.1"/>
    </source>
</evidence>
<reference evidence="21" key="5">
    <citation type="submission" date="2018-07" db="EMBL/GenBank/DDBJ databases">
        <authorList>
            <consortium name="PulseNet: The National Subtyping Network for Foodborne Disease Surveillance"/>
            <person name="Tarr C.L."/>
            <person name="Trees E."/>
            <person name="Katz L.S."/>
            <person name="Carleton-Romer H.A."/>
            <person name="Stroika S."/>
            <person name="Kucerova Z."/>
            <person name="Roache K.F."/>
            <person name="Sabol A.L."/>
            <person name="Besser J."/>
            <person name="Gerner-Smidt P."/>
        </authorList>
    </citation>
    <scope>NUCLEOTIDE SEQUENCE</scope>
    <source>
        <strain evidence="21">PNUSAS011306</strain>
        <strain evidence="22">PNUSAS011364</strain>
        <strain evidence="25">PNUSAS013764</strain>
    </source>
</reference>
<evidence type="ECO:0000313" key="24">
    <source>
        <dbReference type="EMBL" id="EDH6341403.1"/>
    </source>
</evidence>
<dbReference type="EMBL" id="AAHYCG010000014">
    <property type="protein sequence ID" value="ECB6027549.1"/>
    <property type="molecule type" value="Genomic_DNA"/>
</dbReference>
<dbReference type="EMBL" id="DAAFWP010000005">
    <property type="protein sequence ID" value="HAB1802952.1"/>
    <property type="molecule type" value="Genomic_DNA"/>
</dbReference>
<dbReference type="EMBL" id="AAGUBV010000016">
    <property type="protein sequence ID" value="EBR9964763.1"/>
    <property type="molecule type" value="Genomic_DNA"/>
</dbReference>
<evidence type="ECO:0000313" key="5">
    <source>
        <dbReference type="EMBL" id="EBR8141758.1"/>
    </source>
</evidence>
<dbReference type="EMBL" id="DAAWFY010000008">
    <property type="protein sequence ID" value="HAF7733553.1"/>
    <property type="molecule type" value="Genomic_DNA"/>
</dbReference>
<dbReference type="EMBL" id="QDOG01000003">
    <property type="protein sequence ID" value="PVL96507.1"/>
    <property type="molecule type" value="Genomic_DNA"/>
</dbReference>
<evidence type="ECO:0000313" key="37">
    <source>
        <dbReference type="EMBL" id="HAB3742272.1"/>
    </source>
</evidence>
<evidence type="ECO:0000313" key="49">
    <source>
        <dbReference type="EMBL" id="HAC6809736.1"/>
    </source>
</evidence>
<reference evidence="6" key="4">
    <citation type="submission" date="2018-07" db="EMBL/GenBank/DDBJ databases">
        <authorList>
            <person name="Ashton P.M."/>
            <person name="Dallman T."/>
            <person name="Nair S."/>
            <person name="De Pinna E."/>
            <person name="Peters T."/>
            <person name="Grant K."/>
        </authorList>
    </citation>
    <scope>NUCLEOTIDE SEQUENCE</scope>
    <source>
        <strain evidence="9">152447</strain>
        <strain evidence="11">178634</strain>
        <strain evidence="6">178666</strain>
        <strain evidence="3">208936</strain>
        <strain evidence="1">240168</strain>
        <strain evidence="8">250819</strain>
        <strain evidence="23">344039</strain>
        <strain evidence="26">352129</strain>
        <strain evidence="16">365830</strain>
        <strain evidence="24">369915</strain>
        <strain evidence="7">423873</strain>
        <strain evidence="4">428140</strain>
        <strain evidence="10">488730</strain>
        <strain evidence="5">535271</strain>
        <strain evidence="14">676364</strain>
        <strain evidence="15">689000</strain>
        <strain evidence="2">741041</strain>
    </source>
</reference>
<evidence type="ECO:0000313" key="53">
    <source>
        <dbReference type="EMBL" id="HAE0449129.1"/>
    </source>
</evidence>
<evidence type="ECO:0000313" key="34">
    <source>
        <dbReference type="EMBL" id="HAB2369872.1"/>
    </source>
</evidence>
<evidence type="ECO:0000313" key="35">
    <source>
        <dbReference type="EMBL" id="HAB2424439.1"/>
    </source>
</evidence>
<dbReference type="EMBL" id="AAGUFA010000006">
    <property type="protein sequence ID" value="EBS0216461.1"/>
    <property type="molecule type" value="Genomic_DNA"/>
</dbReference>
<evidence type="ECO:0000313" key="25">
    <source>
        <dbReference type="EMBL" id="EDH7247694.1"/>
    </source>
</evidence>
<dbReference type="EMBL" id="DAAFWC010000005">
    <property type="protein sequence ID" value="HAB1708705.1"/>
    <property type="molecule type" value="Genomic_DNA"/>
</dbReference>
<evidence type="ECO:0000313" key="74">
    <source>
        <dbReference type="Proteomes" id="UP000245147"/>
    </source>
</evidence>
<dbReference type="EMBL" id="AAHVIS010000001">
    <property type="protein sequence ID" value="ECA7460965.1"/>
    <property type="molecule type" value="Genomic_DNA"/>
</dbReference>
<evidence type="ECO:0000313" key="57">
    <source>
        <dbReference type="EMBL" id="HAE1370185.1"/>
    </source>
</evidence>